<dbReference type="AlphaFoldDB" id="A0AAE1S450"/>
<feature type="transmembrane region" description="Helical" evidence="6">
    <location>
        <begin position="266"/>
        <end position="289"/>
    </location>
</feature>
<protein>
    <recommendedName>
        <fullName evidence="6">Protein DETOXIFICATION</fullName>
    </recommendedName>
    <alternativeName>
        <fullName evidence="6">Multidrug and toxic compound extrusion protein</fullName>
    </alternativeName>
</protein>
<dbReference type="GO" id="GO:0042910">
    <property type="term" value="F:xenobiotic transmembrane transporter activity"/>
    <property type="evidence" value="ECO:0007669"/>
    <property type="project" value="InterPro"/>
</dbReference>
<dbReference type="NCBIfam" id="TIGR00797">
    <property type="entry name" value="matE"/>
    <property type="match status" value="1"/>
</dbReference>
<comment type="subcellular location">
    <subcellularLocation>
        <location evidence="1">Membrane</location>
        <topology evidence="1">Multi-pass membrane protein</topology>
    </subcellularLocation>
</comment>
<organism evidence="7 8">
    <name type="scientific">Anisodus tanguticus</name>
    <dbReference type="NCBI Taxonomy" id="243964"/>
    <lineage>
        <taxon>Eukaryota</taxon>
        <taxon>Viridiplantae</taxon>
        <taxon>Streptophyta</taxon>
        <taxon>Embryophyta</taxon>
        <taxon>Tracheophyta</taxon>
        <taxon>Spermatophyta</taxon>
        <taxon>Magnoliopsida</taxon>
        <taxon>eudicotyledons</taxon>
        <taxon>Gunneridae</taxon>
        <taxon>Pentapetalae</taxon>
        <taxon>asterids</taxon>
        <taxon>lamiids</taxon>
        <taxon>Solanales</taxon>
        <taxon>Solanaceae</taxon>
        <taxon>Solanoideae</taxon>
        <taxon>Hyoscyameae</taxon>
        <taxon>Anisodus</taxon>
    </lineage>
</organism>
<feature type="transmembrane region" description="Helical" evidence="6">
    <location>
        <begin position="413"/>
        <end position="436"/>
    </location>
</feature>
<feature type="transmembrane region" description="Helical" evidence="6">
    <location>
        <begin position="127"/>
        <end position="150"/>
    </location>
</feature>
<dbReference type="InterPro" id="IPR045069">
    <property type="entry name" value="MATE_euk"/>
</dbReference>
<keyword evidence="3 6" id="KW-0812">Transmembrane</keyword>
<evidence type="ECO:0000313" key="8">
    <source>
        <dbReference type="Proteomes" id="UP001291623"/>
    </source>
</evidence>
<feature type="transmembrane region" description="Helical" evidence="6">
    <location>
        <begin position="190"/>
        <end position="212"/>
    </location>
</feature>
<dbReference type="EMBL" id="JAVYJV010000009">
    <property type="protein sequence ID" value="KAK4363050.1"/>
    <property type="molecule type" value="Genomic_DNA"/>
</dbReference>
<dbReference type="PANTHER" id="PTHR11206">
    <property type="entry name" value="MULTIDRUG RESISTANCE PROTEIN"/>
    <property type="match status" value="1"/>
</dbReference>
<keyword evidence="4 6" id="KW-1133">Transmembrane helix</keyword>
<evidence type="ECO:0000313" key="7">
    <source>
        <dbReference type="EMBL" id="KAK4363050.1"/>
    </source>
</evidence>
<dbReference type="GO" id="GO:0016020">
    <property type="term" value="C:membrane"/>
    <property type="evidence" value="ECO:0007669"/>
    <property type="project" value="UniProtKB-SubCell"/>
</dbReference>
<proteinExistence type="inferred from homology"/>
<sequence length="516" mass="56503">MKTPLLHDFSGDHYHQLIGPDGDYRPVKSLKEWWTILWIETVKLWEIGGPIAFNILCQYGIYSLTVAFCGHLGAVELSAISVAQSVIGVFTFGFMLGMGSALETLCGQAFGAGQIHMLGIYTQRSMVILFFSTFLLLPIYIFATPVLKLLGQEHEIAVLAGKFALLSIPELYSLAITVPTSTFLQAQSKVGVLACIGFVALLLHALLLWLFIYVLNMGTNGAALAFNITGWADAIAQFVYVVVWCKDGWRGWSLSALNEIWAFVRLSVASAVMLCLEMWYMMSIIILTGHLKDAVTAVGSLSICMNVDGWEEMLFIGINAAISVRVSNELGLGRPRATKYSVYITVFQSLLIGILCMILVLAVRNHLAILFTNSKELQLAVADLAWLLGITMLLNSVQPVISGVAIGGGWQGLVAYINLGSYYVFGIPLGYILGYVANLGVVGLWGGMIAGLALQTLLLSFVLYRTDWSKECDLVLCSNKKIEKQVEQSAERLRKWGGHDFEAEETLISEPTQGSP</sequence>
<dbReference type="Pfam" id="PF01554">
    <property type="entry name" value="MatE"/>
    <property type="match status" value="2"/>
</dbReference>
<feature type="transmembrane region" description="Helical" evidence="6">
    <location>
        <begin position="51"/>
        <end position="74"/>
    </location>
</feature>
<feature type="transmembrane region" description="Helical" evidence="6">
    <location>
        <begin position="224"/>
        <end position="245"/>
    </location>
</feature>
<keyword evidence="8" id="KW-1185">Reference proteome</keyword>
<evidence type="ECO:0000256" key="3">
    <source>
        <dbReference type="ARBA" id="ARBA00022692"/>
    </source>
</evidence>
<evidence type="ECO:0000256" key="1">
    <source>
        <dbReference type="ARBA" id="ARBA00004141"/>
    </source>
</evidence>
<keyword evidence="5 6" id="KW-0472">Membrane</keyword>
<dbReference type="Proteomes" id="UP001291623">
    <property type="component" value="Unassembled WGS sequence"/>
</dbReference>
<feature type="transmembrane region" description="Helical" evidence="6">
    <location>
        <begin position="442"/>
        <end position="464"/>
    </location>
</feature>
<evidence type="ECO:0000256" key="2">
    <source>
        <dbReference type="ARBA" id="ARBA00010199"/>
    </source>
</evidence>
<dbReference type="GO" id="GO:0015297">
    <property type="term" value="F:antiporter activity"/>
    <property type="evidence" value="ECO:0007669"/>
    <property type="project" value="InterPro"/>
</dbReference>
<dbReference type="CDD" id="cd13132">
    <property type="entry name" value="MATE_eukaryotic"/>
    <property type="match status" value="1"/>
</dbReference>
<evidence type="ECO:0000256" key="5">
    <source>
        <dbReference type="ARBA" id="ARBA00023136"/>
    </source>
</evidence>
<feature type="transmembrane region" description="Helical" evidence="6">
    <location>
        <begin position="86"/>
        <end position="106"/>
    </location>
</feature>
<evidence type="ECO:0000256" key="4">
    <source>
        <dbReference type="ARBA" id="ARBA00022989"/>
    </source>
</evidence>
<name>A0AAE1S450_9SOLA</name>
<comment type="similarity">
    <text evidence="2 6">Belongs to the multi antimicrobial extrusion (MATE) (TC 2.A.66.1) family.</text>
</comment>
<evidence type="ECO:0000256" key="6">
    <source>
        <dbReference type="RuleBase" id="RU004914"/>
    </source>
</evidence>
<comment type="caution">
    <text evidence="7">The sequence shown here is derived from an EMBL/GenBank/DDBJ whole genome shotgun (WGS) entry which is preliminary data.</text>
</comment>
<reference evidence="7" key="1">
    <citation type="submission" date="2023-12" db="EMBL/GenBank/DDBJ databases">
        <title>Genome assembly of Anisodus tanguticus.</title>
        <authorList>
            <person name="Wang Y.-J."/>
        </authorList>
    </citation>
    <scope>NUCLEOTIDE SEQUENCE</scope>
    <source>
        <strain evidence="7">KB-2021</strain>
        <tissue evidence="7">Leaf</tissue>
    </source>
</reference>
<gene>
    <name evidence="7" type="ORF">RND71_018291</name>
</gene>
<feature type="transmembrane region" description="Helical" evidence="6">
    <location>
        <begin position="340"/>
        <end position="364"/>
    </location>
</feature>
<dbReference type="InterPro" id="IPR002528">
    <property type="entry name" value="MATE_fam"/>
</dbReference>
<dbReference type="GO" id="GO:1990961">
    <property type="term" value="P:xenobiotic detoxification by transmembrane export across the plasma membrane"/>
    <property type="evidence" value="ECO:0007669"/>
    <property type="project" value="InterPro"/>
</dbReference>
<feature type="transmembrane region" description="Helical" evidence="6">
    <location>
        <begin position="384"/>
        <end position="406"/>
    </location>
</feature>
<feature type="transmembrane region" description="Helical" evidence="6">
    <location>
        <begin position="156"/>
        <end position="178"/>
    </location>
</feature>
<accession>A0AAE1S450</accession>